<protein>
    <submittedName>
        <fullName evidence="2">Uncharacterized protein</fullName>
    </submittedName>
</protein>
<dbReference type="EMBL" id="JAWXYG010000004">
    <property type="protein sequence ID" value="KAK4275903.1"/>
    <property type="molecule type" value="Genomic_DNA"/>
</dbReference>
<keyword evidence="3" id="KW-1185">Reference proteome</keyword>
<sequence>MIDSGDESRQQKSPRQRSYRYCQSLSMQPPTPATSSEPSKRPGSSKTQRNSDRKPKEASKSAWTPFLSFSLLRRMLASMRNCEGSNNSASFTALALAMLSYRGSVEEVVDSLVIHLCLLDLVGLR</sequence>
<evidence type="ECO:0000256" key="1">
    <source>
        <dbReference type="SAM" id="MobiDB-lite"/>
    </source>
</evidence>
<evidence type="ECO:0000313" key="2">
    <source>
        <dbReference type="EMBL" id="KAK4275903.1"/>
    </source>
</evidence>
<feature type="compositionally biased region" description="Polar residues" evidence="1">
    <location>
        <begin position="21"/>
        <end position="48"/>
    </location>
</feature>
<name>A0AAE1MUU9_9FABA</name>
<feature type="compositionally biased region" description="Basic and acidic residues" evidence="1">
    <location>
        <begin position="1"/>
        <end position="10"/>
    </location>
</feature>
<feature type="region of interest" description="Disordered" evidence="1">
    <location>
        <begin position="1"/>
        <end position="61"/>
    </location>
</feature>
<proteinExistence type="predicted"/>
<dbReference type="AlphaFoldDB" id="A0AAE1MUU9"/>
<gene>
    <name evidence="2" type="ORF">QN277_018913</name>
</gene>
<organism evidence="2 3">
    <name type="scientific">Acacia crassicarpa</name>
    <name type="common">northern wattle</name>
    <dbReference type="NCBI Taxonomy" id="499986"/>
    <lineage>
        <taxon>Eukaryota</taxon>
        <taxon>Viridiplantae</taxon>
        <taxon>Streptophyta</taxon>
        <taxon>Embryophyta</taxon>
        <taxon>Tracheophyta</taxon>
        <taxon>Spermatophyta</taxon>
        <taxon>Magnoliopsida</taxon>
        <taxon>eudicotyledons</taxon>
        <taxon>Gunneridae</taxon>
        <taxon>Pentapetalae</taxon>
        <taxon>rosids</taxon>
        <taxon>fabids</taxon>
        <taxon>Fabales</taxon>
        <taxon>Fabaceae</taxon>
        <taxon>Caesalpinioideae</taxon>
        <taxon>mimosoid clade</taxon>
        <taxon>Acacieae</taxon>
        <taxon>Acacia</taxon>
    </lineage>
</organism>
<feature type="compositionally biased region" description="Basic and acidic residues" evidence="1">
    <location>
        <begin position="49"/>
        <end position="59"/>
    </location>
</feature>
<reference evidence="2" key="1">
    <citation type="submission" date="2023-10" db="EMBL/GenBank/DDBJ databases">
        <title>Chromosome-level genome of the transformable northern wattle, Acacia crassicarpa.</title>
        <authorList>
            <person name="Massaro I."/>
            <person name="Sinha N.R."/>
            <person name="Poethig S."/>
            <person name="Leichty A.R."/>
        </authorList>
    </citation>
    <scope>NUCLEOTIDE SEQUENCE</scope>
    <source>
        <strain evidence="2">Acra3RX</strain>
        <tissue evidence="2">Leaf</tissue>
    </source>
</reference>
<dbReference type="Proteomes" id="UP001293593">
    <property type="component" value="Unassembled WGS sequence"/>
</dbReference>
<comment type="caution">
    <text evidence="2">The sequence shown here is derived from an EMBL/GenBank/DDBJ whole genome shotgun (WGS) entry which is preliminary data.</text>
</comment>
<accession>A0AAE1MUU9</accession>
<evidence type="ECO:0000313" key="3">
    <source>
        <dbReference type="Proteomes" id="UP001293593"/>
    </source>
</evidence>